<dbReference type="OrthoDB" id="9911216at2"/>
<evidence type="ECO:0000313" key="3">
    <source>
        <dbReference type="Proteomes" id="UP000295444"/>
    </source>
</evidence>
<keyword evidence="3" id="KW-1185">Reference proteome</keyword>
<comment type="caution">
    <text evidence="2">The sequence shown here is derived from an EMBL/GenBank/DDBJ whole genome shotgun (WGS) entry which is preliminary data.</text>
</comment>
<keyword evidence="1" id="KW-0812">Transmembrane</keyword>
<proteinExistence type="predicted"/>
<dbReference type="Proteomes" id="UP000295444">
    <property type="component" value="Unassembled WGS sequence"/>
</dbReference>
<keyword evidence="1" id="KW-1133">Transmembrane helix</keyword>
<dbReference type="RefSeq" id="WP_133851583.1">
    <property type="nucleotide sequence ID" value="NZ_SNXZ01000004.1"/>
</dbReference>
<feature type="transmembrane region" description="Helical" evidence="1">
    <location>
        <begin position="17"/>
        <end position="41"/>
    </location>
</feature>
<name>A0A4R6S8A9_LABRH</name>
<keyword evidence="1" id="KW-0472">Membrane</keyword>
<protein>
    <submittedName>
        <fullName evidence="2">Uncharacterized protein</fullName>
    </submittedName>
</protein>
<gene>
    <name evidence="2" type="ORF">EV186_104181</name>
</gene>
<accession>A0A4R6S8A9</accession>
<dbReference type="AlphaFoldDB" id="A0A4R6S8A9"/>
<organism evidence="2 3">
    <name type="scientific">Labedaea rhizosphaerae</name>
    <dbReference type="NCBI Taxonomy" id="598644"/>
    <lineage>
        <taxon>Bacteria</taxon>
        <taxon>Bacillati</taxon>
        <taxon>Actinomycetota</taxon>
        <taxon>Actinomycetes</taxon>
        <taxon>Pseudonocardiales</taxon>
        <taxon>Pseudonocardiaceae</taxon>
        <taxon>Labedaea</taxon>
    </lineage>
</organism>
<sequence length="169" mass="18706">MALLFELGTENVPDSTIAWFTFGGAVGGVLIAGLVALFVAAGRRRAERRRLVAEHHRQLRLDRREVYAGYWTAWNRLHHDIRTLYLRSRAGEAGDGERLRSSEVDWRAAANLLALLGGPAVVDAARGHVAMTDEKLAQARDGKWHRDHDGAAYRALTAAMRVDLVEPAT</sequence>
<reference evidence="2 3" key="1">
    <citation type="submission" date="2019-03" db="EMBL/GenBank/DDBJ databases">
        <title>Genomic Encyclopedia of Type Strains, Phase IV (KMG-IV): sequencing the most valuable type-strain genomes for metagenomic binning, comparative biology and taxonomic classification.</title>
        <authorList>
            <person name="Goeker M."/>
        </authorList>
    </citation>
    <scope>NUCLEOTIDE SEQUENCE [LARGE SCALE GENOMIC DNA]</scope>
    <source>
        <strain evidence="2 3">DSM 45361</strain>
    </source>
</reference>
<evidence type="ECO:0000256" key="1">
    <source>
        <dbReference type="SAM" id="Phobius"/>
    </source>
</evidence>
<dbReference type="EMBL" id="SNXZ01000004">
    <property type="protein sequence ID" value="TDP96199.1"/>
    <property type="molecule type" value="Genomic_DNA"/>
</dbReference>
<evidence type="ECO:0000313" key="2">
    <source>
        <dbReference type="EMBL" id="TDP96199.1"/>
    </source>
</evidence>